<dbReference type="AlphaFoldDB" id="A0A1M7ZN72"/>
<dbReference type="Pfam" id="PF04101">
    <property type="entry name" value="Glyco_tran_28_C"/>
    <property type="match status" value="1"/>
</dbReference>
<protein>
    <submittedName>
        <fullName evidence="2">Predicted glycosyl transferase</fullName>
    </submittedName>
</protein>
<dbReference type="Gene3D" id="3.40.50.2000">
    <property type="entry name" value="Glycogen Phosphorylase B"/>
    <property type="match status" value="1"/>
</dbReference>
<dbReference type="EMBL" id="FRXO01000005">
    <property type="protein sequence ID" value="SHO66262.1"/>
    <property type="molecule type" value="Genomic_DNA"/>
</dbReference>
<dbReference type="RefSeq" id="WP_073629875.1">
    <property type="nucleotide sequence ID" value="NZ_FRXO01000005.1"/>
</dbReference>
<proteinExistence type="predicted"/>
<keyword evidence="3" id="KW-1185">Reference proteome</keyword>
<dbReference type="PANTHER" id="PTHR21015:SF28">
    <property type="entry name" value="SLL1722 PROTEIN"/>
    <property type="match status" value="1"/>
</dbReference>
<evidence type="ECO:0000313" key="2">
    <source>
        <dbReference type="EMBL" id="SHO66262.1"/>
    </source>
</evidence>
<dbReference type="GO" id="GO:0016758">
    <property type="term" value="F:hexosyltransferase activity"/>
    <property type="evidence" value="ECO:0007669"/>
    <property type="project" value="InterPro"/>
</dbReference>
<dbReference type="PANTHER" id="PTHR21015">
    <property type="entry name" value="UDP-N-ACETYLGLUCOSAMINE--N-ACETYLMURAMYL-(PENTAPEPTIDE) PYROPHOSPHORYL-UNDECAPRENOL N-ACETYLGLUCOSAMINE TRANSFERASE 1"/>
    <property type="match status" value="1"/>
</dbReference>
<accession>A0A1M7ZN72</accession>
<organism evidence="2 3">
    <name type="scientific">Pseudoxanthobacter soli DSM 19599</name>
    <dbReference type="NCBI Taxonomy" id="1123029"/>
    <lineage>
        <taxon>Bacteria</taxon>
        <taxon>Pseudomonadati</taxon>
        <taxon>Pseudomonadota</taxon>
        <taxon>Alphaproteobacteria</taxon>
        <taxon>Hyphomicrobiales</taxon>
        <taxon>Segnochrobactraceae</taxon>
        <taxon>Pseudoxanthobacter</taxon>
    </lineage>
</organism>
<dbReference type="OrthoDB" id="503443at2"/>
<evidence type="ECO:0000313" key="3">
    <source>
        <dbReference type="Proteomes" id="UP000186406"/>
    </source>
</evidence>
<name>A0A1M7ZN72_9HYPH</name>
<feature type="domain" description="Glycosyl transferase family 28 C-terminal" evidence="1">
    <location>
        <begin position="275"/>
        <end position="352"/>
    </location>
</feature>
<keyword evidence="2" id="KW-0808">Transferase</keyword>
<dbReference type="STRING" id="1123029.SAMN02745172_02917"/>
<evidence type="ECO:0000259" key="1">
    <source>
        <dbReference type="Pfam" id="PF04101"/>
    </source>
</evidence>
<gene>
    <name evidence="2" type="ORF">SAMN02745172_02917</name>
</gene>
<dbReference type="Proteomes" id="UP000186406">
    <property type="component" value="Unassembled WGS sequence"/>
</dbReference>
<reference evidence="2 3" key="1">
    <citation type="submission" date="2016-12" db="EMBL/GenBank/DDBJ databases">
        <authorList>
            <person name="Song W.-J."/>
            <person name="Kurnit D.M."/>
        </authorList>
    </citation>
    <scope>NUCLEOTIDE SEQUENCE [LARGE SCALE GENOMIC DNA]</scope>
    <source>
        <strain evidence="2 3">DSM 19599</strain>
    </source>
</reference>
<dbReference type="SUPFAM" id="SSF53756">
    <property type="entry name" value="UDP-Glycosyltransferase/glycogen phosphorylase"/>
    <property type="match status" value="1"/>
</dbReference>
<dbReference type="InterPro" id="IPR007235">
    <property type="entry name" value="Glyco_trans_28_C"/>
</dbReference>
<sequence>MKALIHVQHLLGTGHAVRAAAIGRALAEAGVAVTLVTGNRLPPTLDTGGLAIERLAPARAADASFARILNEAGAPIGDAWRAERTRVLTAIAQRVAPDILVTETFPFGRRQFAFELEPLIETVRAARSGALVASSVRDILVRKEDLAKERAMAETAARLYDLVLVHADPSFVRLEDSFPFAGEIADLIRYTGFVHTPSALEPAGEDGRDEVVVSCGGGPVGGRLIEAALGARALSRRAGDATWRILVGHEHGGAMLRALQARAGAGTIVEPARPDFARILHRARLSVSQAGYNTVLDVLSAGCAAVLVPFAEGRETEQSQRAQLLAARGRATVLEEAAVDASSLAAACDAAIAAGRPPATTVDTEGALHSAAILIEAARKPR</sequence>